<organism evidence="2 3">
    <name type="scientific">Sinimarinibacterium thermocellulolyticum</name>
    <dbReference type="NCBI Taxonomy" id="3170016"/>
    <lineage>
        <taxon>Bacteria</taxon>
        <taxon>Pseudomonadati</taxon>
        <taxon>Pseudomonadota</taxon>
        <taxon>Gammaproteobacteria</taxon>
        <taxon>Nevskiales</taxon>
        <taxon>Nevskiaceae</taxon>
        <taxon>Sinimarinibacterium</taxon>
    </lineage>
</organism>
<keyword evidence="1" id="KW-0472">Membrane</keyword>
<evidence type="ECO:0000256" key="1">
    <source>
        <dbReference type="SAM" id="Phobius"/>
    </source>
</evidence>
<feature type="transmembrane region" description="Helical" evidence="1">
    <location>
        <begin position="22"/>
        <end position="43"/>
    </location>
</feature>
<evidence type="ECO:0000313" key="2">
    <source>
        <dbReference type="EMBL" id="MES0873397.1"/>
    </source>
</evidence>
<name>A0ABV2A836_9GAMM</name>
<dbReference type="EMBL" id="JBEPIJ010000004">
    <property type="protein sequence ID" value="MES0873397.1"/>
    <property type="molecule type" value="Genomic_DNA"/>
</dbReference>
<proteinExistence type="predicted"/>
<protein>
    <submittedName>
        <fullName evidence="2">DUF2474 domain-containing protein</fullName>
    </submittedName>
</protein>
<gene>
    <name evidence="2" type="ORF">ABSH63_05155</name>
</gene>
<comment type="caution">
    <text evidence="2">The sequence shown here is derived from an EMBL/GenBank/DDBJ whole genome shotgun (WGS) entry which is preliminary data.</text>
</comment>
<evidence type="ECO:0000313" key="3">
    <source>
        <dbReference type="Proteomes" id="UP001465331"/>
    </source>
</evidence>
<accession>A0ABV2A836</accession>
<dbReference type="Proteomes" id="UP001465331">
    <property type="component" value="Unassembled WGS sequence"/>
</dbReference>
<sequence length="48" mass="5148">MEKSRPAPATPATEAAAGWRRLAWFVGLWAAGVAVFGLLSYGLRALLF</sequence>
<keyword evidence="3" id="KW-1185">Reference proteome</keyword>
<keyword evidence="1" id="KW-1133">Transmembrane helix</keyword>
<dbReference type="RefSeq" id="WP_352888015.1">
    <property type="nucleotide sequence ID" value="NZ_JBEPIJ010000004.1"/>
</dbReference>
<reference evidence="2 3" key="1">
    <citation type="submission" date="2024-06" db="EMBL/GenBank/DDBJ databases">
        <authorList>
            <person name="Li Z."/>
            <person name="Jiang Y."/>
        </authorList>
    </citation>
    <scope>NUCLEOTIDE SEQUENCE [LARGE SCALE GENOMIC DNA]</scope>
    <source>
        <strain evidence="2 3">HSW-8</strain>
    </source>
</reference>
<keyword evidence="1" id="KW-0812">Transmembrane</keyword>